<dbReference type="GO" id="GO:0005634">
    <property type="term" value="C:nucleus"/>
    <property type="evidence" value="ECO:0007669"/>
    <property type="project" value="TreeGrafter"/>
</dbReference>
<feature type="compositionally biased region" description="Low complexity" evidence="2">
    <location>
        <begin position="928"/>
        <end position="955"/>
    </location>
</feature>
<feature type="compositionally biased region" description="Polar residues" evidence="2">
    <location>
        <begin position="313"/>
        <end position="326"/>
    </location>
</feature>
<proteinExistence type="inferred from homology"/>
<keyword evidence="4" id="KW-0378">Hydrolase</keyword>
<dbReference type="Proteomes" id="UP000516437">
    <property type="component" value="Chromosome 8"/>
</dbReference>
<accession>A0A6A1UTV3</accession>
<dbReference type="Pfam" id="PF00443">
    <property type="entry name" value="UCH"/>
    <property type="match status" value="1"/>
</dbReference>
<dbReference type="InterPro" id="IPR050164">
    <property type="entry name" value="Peptidase_C19"/>
</dbReference>
<dbReference type="SUPFAM" id="SSF54001">
    <property type="entry name" value="Cysteine proteinases"/>
    <property type="match status" value="1"/>
</dbReference>
<feature type="compositionally biased region" description="Polar residues" evidence="2">
    <location>
        <begin position="967"/>
        <end position="976"/>
    </location>
</feature>
<keyword evidence="5" id="KW-1185">Reference proteome</keyword>
<sequence length="1070" mass="116615">MAARCGEKGGDQAAAGTGSGGGRESRARGCGWGYGVLNFDGPWNVFFVIVRVQCLDSHGYIGRHEVEDCYGFLHSGKCQIIHWRKGHKEECHPPRTTQWISDARSKVSDSHEINGDDSEIEGKYLANPIKTLPGDPALSKPGRSPEFPCKKVDSTKAELLQESRGTNSDSETSGVSFSGFSASTTGGEASDDASMGESLNSSDSGRSDVHLPVDNSLDMLETTRSIKNMSQSQPLSPKFASSVDSVVHHTKSSKLNEPTPDCDEGKHRCASSRSLGLGSCHLNEDSIAEPCAVSPGFWGTTLGSVGSTSGATDKSTPSNCEGVSNTKLSDSESSLHFSFNLSETTCLNVQDAKVKGTVSEDSLPYTLGISKPAHAAALSENNCDDALKVKNSTSLNYEGSSRTYSDAGHGSHTLKGRDSESLSASSSYVPLSSSIIGDSISSDALHISNLRSSSSERSRHIADDPGNTHLLNSMEVRSGSPNRSGLKTSVRKAVDQFRGSKLSKHYPLSDECEVAGRYTDKGIVHYNLFVKLCNWNKAELRPFGLINCGNSCYANAVLQCLAFTPPLTAYFLQGLHFEECAKKEGCFTCEFESLILKAKEGNSPHSPIRILSQLRKVGSQLGNGREEDAHEFLRYAIDTMQSICLKEAGLNASDSLEEETTLIGLTFGGYLRSKIKCTKCQGKSERQERMMDLTVEIEGDIETLEEALHRFTGTEILDGENKYQCSRCKSYERAKKKLTIMEAPNILTIALKRFQSGKFGKLNKPIRFPEILDLAPFISGTSDKSPIYRLYGVVVHLDIMNASFSGHYVCYVKNIQNKWFEIDDSIVTPVELQRVLTKGAYMLLYARCSPRAPRLIRNRIISSDPKNKAIPSWINGKNATSRSRPTSTHASVAQNFPCSIPKDRTPSFESFYARYLQVQRIMEEDSSSDNSSLISSNSDEGSCSTDATRDSTSTDELSDFIFGDSGRSWNSPSRNPYDSDTSSSSSSPLCSTHSPHSYSEQNSAPSFPKTTGPQSEGSIPFLHSDTTRHCRKLVTSSSCRETDSARLGLNPFHDVCSGVSCSKSTRERTD</sequence>
<name>A0A6A1UTV3_9ROSI</name>
<feature type="compositionally biased region" description="Polar residues" evidence="2">
    <location>
        <begin position="875"/>
        <end position="897"/>
    </location>
</feature>
<dbReference type="GO" id="GO:0004843">
    <property type="term" value="F:cysteine-type deubiquitinase activity"/>
    <property type="evidence" value="ECO:0007669"/>
    <property type="project" value="InterPro"/>
</dbReference>
<dbReference type="PANTHER" id="PTHR24006">
    <property type="entry name" value="UBIQUITIN CARBOXYL-TERMINAL HYDROLASE"/>
    <property type="match status" value="1"/>
</dbReference>
<dbReference type="InterPro" id="IPR028889">
    <property type="entry name" value="USP"/>
</dbReference>
<feature type="region of interest" description="Disordered" evidence="2">
    <location>
        <begin position="398"/>
        <end position="422"/>
    </location>
</feature>
<comment type="caution">
    <text evidence="4">The sequence shown here is derived from an EMBL/GenBank/DDBJ whole genome shotgun (WGS) entry which is preliminary data.</text>
</comment>
<dbReference type="InterPro" id="IPR018200">
    <property type="entry name" value="USP_CS"/>
</dbReference>
<dbReference type="OrthoDB" id="420187at2759"/>
<dbReference type="PANTHER" id="PTHR24006:SF874">
    <property type="entry name" value="UBIQUITIN CARBOXYL-TERMINAL HYDROLASE 16"/>
    <property type="match status" value="1"/>
</dbReference>
<dbReference type="InterPro" id="IPR001394">
    <property type="entry name" value="Peptidase_C19_UCH"/>
</dbReference>
<evidence type="ECO:0000313" key="4">
    <source>
        <dbReference type="EMBL" id="KAB1203904.1"/>
    </source>
</evidence>
<protein>
    <submittedName>
        <fullName evidence="4">Ubiquitin carboxyl-terminal hydrolase 16</fullName>
    </submittedName>
</protein>
<feature type="compositionally biased region" description="Basic and acidic residues" evidence="2">
    <location>
        <begin position="454"/>
        <end position="463"/>
    </location>
</feature>
<dbReference type="GO" id="GO:0016579">
    <property type="term" value="P:protein deubiquitination"/>
    <property type="evidence" value="ECO:0007669"/>
    <property type="project" value="InterPro"/>
</dbReference>
<feature type="region of interest" description="Disordered" evidence="2">
    <location>
        <begin position="131"/>
        <end position="150"/>
    </location>
</feature>
<feature type="region of interest" description="Disordered" evidence="2">
    <location>
        <begin position="923"/>
        <end position="1023"/>
    </location>
</feature>
<feature type="region of interest" description="Disordered" evidence="2">
    <location>
        <begin position="872"/>
        <end position="898"/>
    </location>
</feature>
<dbReference type="AlphaFoldDB" id="A0A6A1UTV3"/>
<evidence type="ECO:0000256" key="1">
    <source>
        <dbReference type="ARBA" id="ARBA00009085"/>
    </source>
</evidence>
<dbReference type="InterPro" id="IPR038765">
    <property type="entry name" value="Papain-like_cys_pep_sf"/>
</dbReference>
<dbReference type="PROSITE" id="PS00972">
    <property type="entry name" value="USP_1"/>
    <property type="match status" value="1"/>
</dbReference>
<feature type="region of interest" description="Disordered" evidence="2">
    <location>
        <begin position="157"/>
        <end position="212"/>
    </location>
</feature>
<dbReference type="FunFam" id="3.90.70.10:FF:000026">
    <property type="entry name" value="Ubiquitin carboxyl-terminal hydrolase 15"/>
    <property type="match status" value="1"/>
</dbReference>
<feature type="domain" description="USP" evidence="3">
    <location>
        <begin position="543"/>
        <end position="848"/>
    </location>
</feature>
<dbReference type="PROSITE" id="PS50235">
    <property type="entry name" value="USP_3"/>
    <property type="match status" value="1"/>
</dbReference>
<feature type="compositionally biased region" description="Low complexity" evidence="2">
    <location>
        <begin position="172"/>
        <end position="188"/>
    </location>
</feature>
<dbReference type="EMBL" id="RXIC02000026">
    <property type="protein sequence ID" value="KAB1203904.1"/>
    <property type="molecule type" value="Genomic_DNA"/>
</dbReference>
<feature type="compositionally biased region" description="Low complexity" evidence="2">
    <location>
        <begin position="978"/>
        <end position="997"/>
    </location>
</feature>
<evidence type="ECO:0000256" key="2">
    <source>
        <dbReference type="SAM" id="MobiDB-lite"/>
    </source>
</evidence>
<evidence type="ECO:0000259" key="3">
    <source>
        <dbReference type="PROSITE" id="PS50235"/>
    </source>
</evidence>
<comment type="similarity">
    <text evidence="1">Belongs to the peptidase C19 family.</text>
</comment>
<feature type="region of interest" description="Disordered" evidence="2">
    <location>
        <begin position="1"/>
        <end position="24"/>
    </location>
</feature>
<organism evidence="4 5">
    <name type="scientific">Morella rubra</name>
    <name type="common">Chinese bayberry</name>
    <dbReference type="NCBI Taxonomy" id="262757"/>
    <lineage>
        <taxon>Eukaryota</taxon>
        <taxon>Viridiplantae</taxon>
        <taxon>Streptophyta</taxon>
        <taxon>Embryophyta</taxon>
        <taxon>Tracheophyta</taxon>
        <taxon>Spermatophyta</taxon>
        <taxon>Magnoliopsida</taxon>
        <taxon>eudicotyledons</taxon>
        <taxon>Gunneridae</taxon>
        <taxon>Pentapetalae</taxon>
        <taxon>rosids</taxon>
        <taxon>fabids</taxon>
        <taxon>Fagales</taxon>
        <taxon>Myricaceae</taxon>
        <taxon>Morella</taxon>
    </lineage>
</organism>
<evidence type="ECO:0000313" key="5">
    <source>
        <dbReference type="Proteomes" id="UP000516437"/>
    </source>
</evidence>
<feature type="compositionally biased region" description="Basic and acidic residues" evidence="2">
    <location>
        <begin position="1"/>
        <end position="10"/>
    </location>
</feature>
<gene>
    <name evidence="4" type="ORF">CJ030_MR8G020755</name>
</gene>
<feature type="region of interest" description="Disordered" evidence="2">
    <location>
        <begin position="307"/>
        <end position="326"/>
    </location>
</feature>
<feature type="compositionally biased region" description="Polar residues" evidence="2">
    <location>
        <begin position="998"/>
        <end position="1017"/>
    </location>
</feature>
<dbReference type="GO" id="GO:0005829">
    <property type="term" value="C:cytosol"/>
    <property type="evidence" value="ECO:0007669"/>
    <property type="project" value="TreeGrafter"/>
</dbReference>
<dbReference type="Gene3D" id="3.90.70.10">
    <property type="entry name" value="Cysteine proteinases"/>
    <property type="match status" value="1"/>
</dbReference>
<feature type="region of interest" description="Disordered" evidence="2">
    <location>
        <begin position="451"/>
        <end position="487"/>
    </location>
</feature>
<feature type="region of interest" description="Disordered" evidence="2">
    <location>
        <begin position="228"/>
        <end position="265"/>
    </location>
</feature>
<reference evidence="4 5" key="1">
    <citation type="journal article" date="2019" name="Plant Biotechnol. J.">
        <title>The red bayberry genome and genetic basis of sex determination.</title>
        <authorList>
            <person name="Jia H.M."/>
            <person name="Jia H.J."/>
            <person name="Cai Q.L."/>
            <person name="Wang Y."/>
            <person name="Zhao H.B."/>
            <person name="Yang W.F."/>
            <person name="Wang G.Y."/>
            <person name="Li Y.H."/>
            <person name="Zhan D.L."/>
            <person name="Shen Y.T."/>
            <person name="Niu Q.F."/>
            <person name="Chang L."/>
            <person name="Qiu J."/>
            <person name="Zhao L."/>
            <person name="Xie H.B."/>
            <person name="Fu W.Y."/>
            <person name="Jin J."/>
            <person name="Li X.W."/>
            <person name="Jiao Y."/>
            <person name="Zhou C.C."/>
            <person name="Tu T."/>
            <person name="Chai C.Y."/>
            <person name="Gao J.L."/>
            <person name="Fan L.J."/>
            <person name="van de Weg E."/>
            <person name="Wang J.Y."/>
            <person name="Gao Z.S."/>
        </authorList>
    </citation>
    <scope>NUCLEOTIDE SEQUENCE [LARGE SCALE GENOMIC DNA]</scope>
    <source>
        <tissue evidence="4">Leaves</tissue>
    </source>
</reference>